<evidence type="ECO:0000256" key="4">
    <source>
        <dbReference type="ARBA" id="ARBA00023139"/>
    </source>
</evidence>
<name>A0A1I2HBA4_9BACL</name>
<organism evidence="8 9">
    <name type="scientific">Paenibacillus algorifonticola</name>
    <dbReference type="NCBI Taxonomy" id="684063"/>
    <lineage>
        <taxon>Bacteria</taxon>
        <taxon>Bacillati</taxon>
        <taxon>Bacillota</taxon>
        <taxon>Bacilli</taxon>
        <taxon>Bacillales</taxon>
        <taxon>Paenibacillaceae</taxon>
        <taxon>Paenibacillus</taxon>
    </lineage>
</organism>
<evidence type="ECO:0000256" key="3">
    <source>
        <dbReference type="ARBA" id="ARBA00023136"/>
    </source>
</evidence>
<dbReference type="InterPro" id="IPR006059">
    <property type="entry name" value="SBP"/>
</dbReference>
<dbReference type="PANTHER" id="PTHR43649">
    <property type="entry name" value="ARABINOSE-BINDING PROTEIN-RELATED"/>
    <property type="match status" value="1"/>
</dbReference>
<feature type="signal peptide" evidence="7">
    <location>
        <begin position="1"/>
        <end position="33"/>
    </location>
</feature>
<dbReference type="PROSITE" id="PS51257">
    <property type="entry name" value="PROKAR_LIPOPROTEIN"/>
    <property type="match status" value="1"/>
</dbReference>
<keyword evidence="3" id="KW-0472">Membrane</keyword>
<keyword evidence="2 7" id="KW-0732">Signal</keyword>
<dbReference type="PANTHER" id="PTHR43649:SF33">
    <property type="entry name" value="POLYGALACTURONAN_RHAMNOGALACTURONAN-BINDING PROTEIN YTCQ"/>
    <property type="match status" value="1"/>
</dbReference>
<dbReference type="EMBL" id="FONN01000021">
    <property type="protein sequence ID" value="SFF26590.1"/>
    <property type="molecule type" value="Genomic_DNA"/>
</dbReference>
<dbReference type="Pfam" id="PF13416">
    <property type="entry name" value="SBP_bac_8"/>
    <property type="match status" value="1"/>
</dbReference>
<evidence type="ECO:0000256" key="6">
    <source>
        <dbReference type="SAM" id="MobiDB-lite"/>
    </source>
</evidence>
<keyword evidence="5" id="KW-0449">Lipoprotein</keyword>
<dbReference type="Gene3D" id="3.40.190.10">
    <property type="entry name" value="Periplasmic binding protein-like II"/>
    <property type="match status" value="2"/>
</dbReference>
<evidence type="ECO:0000313" key="9">
    <source>
        <dbReference type="Proteomes" id="UP000183410"/>
    </source>
</evidence>
<protein>
    <submittedName>
        <fullName evidence="8">Putative aldouronate transport system substrate-binding protein</fullName>
    </submittedName>
</protein>
<sequence length="539" mass="59039">MAKRLEIRKKRWARGGMAALLVMTLLLSACGKASESAGTNQGGQSSASPSTSSGNEGAEAPLELSIMTITPSATPAADDNVIKRAIEKATNSKMSIQWISNNIYGEKLNLTLASGEIPDLIMVNDPFASTFMNMALQGAFWNLSDYIKDYPNLANRIPDIAWETTKLSDGGNYGVPRPRSVDGESFFIIRKDWLDKVGLEVPATTDELQTVMKAFVEDDPDGNGVADTTALAAYIDPADLGFGGNIGPVLGAIESSFTGVNGNWKWDEASNQMIFTAFLPETEQSLAYLTEAYANKMMPEDLLSLKLTQVRDLFKANKAGIIVDKTGTMKNIYADELKKVAPDFKYTDFYPLANLNGYNPKGGGYNGILAIPKSVPEEKMKRILGLLNTWMNEEVYAIQRDGLEGVHYRVENGEKIVDGEKLKADNASDFNHIVTVSDVVWDTKAGTEEEAAANELFQKVNEERAKTYVANIAAGLQSETGQLILPELNKKIQDLKAKIILGREPLSAWTAFVEATRKDPQVLKMTEEITESYLNRNGK</sequence>
<keyword evidence="4" id="KW-0564">Palmitate</keyword>
<proteinExistence type="predicted"/>
<evidence type="ECO:0000256" key="1">
    <source>
        <dbReference type="ARBA" id="ARBA00022475"/>
    </source>
</evidence>
<evidence type="ECO:0000256" key="5">
    <source>
        <dbReference type="ARBA" id="ARBA00023288"/>
    </source>
</evidence>
<feature type="chain" id="PRO_5039009990" evidence="7">
    <location>
        <begin position="34"/>
        <end position="539"/>
    </location>
</feature>
<gene>
    <name evidence="8" type="ORF">SAMN04487969_12156</name>
</gene>
<keyword evidence="1" id="KW-1003">Cell membrane</keyword>
<feature type="compositionally biased region" description="Low complexity" evidence="6">
    <location>
        <begin position="42"/>
        <end position="57"/>
    </location>
</feature>
<accession>A0A1I2HBA4</accession>
<reference evidence="9" key="1">
    <citation type="submission" date="2016-10" db="EMBL/GenBank/DDBJ databases">
        <authorList>
            <person name="Varghese N."/>
            <person name="Submissions S."/>
        </authorList>
    </citation>
    <scope>NUCLEOTIDE SEQUENCE [LARGE SCALE GENOMIC DNA]</scope>
    <source>
        <strain evidence="9">CGMCC 1.10223</strain>
    </source>
</reference>
<dbReference type="Proteomes" id="UP000183410">
    <property type="component" value="Unassembled WGS sequence"/>
</dbReference>
<keyword evidence="9" id="KW-1185">Reference proteome</keyword>
<evidence type="ECO:0000256" key="7">
    <source>
        <dbReference type="SAM" id="SignalP"/>
    </source>
</evidence>
<dbReference type="InterPro" id="IPR050490">
    <property type="entry name" value="Bact_solute-bd_prot1"/>
</dbReference>
<dbReference type="SUPFAM" id="SSF53850">
    <property type="entry name" value="Periplasmic binding protein-like II"/>
    <property type="match status" value="1"/>
</dbReference>
<dbReference type="AlphaFoldDB" id="A0A1I2HBA4"/>
<dbReference type="OrthoDB" id="9787283at2"/>
<evidence type="ECO:0000313" key="8">
    <source>
        <dbReference type="EMBL" id="SFF26590.1"/>
    </source>
</evidence>
<feature type="region of interest" description="Disordered" evidence="6">
    <location>
        <begin position="36"/>
        <end position="58"/>
    </location>
</feature>
<evidence type="ECO:0000256" key="2">
    <source>
        <dbReference type="ARBA" id="ARBA00022729"/>
    </source>
</evidence>
<dbReference type="RefSeq" id="WP_046229501.1">
    <property type="nucleotide sequence ID" value="NZ_FONN01000021.1"/>
</dbReference>